<dbReference type="InterPro" id="IPR036736">
    <property type="entry name" value="ACP-like_sf"/>
</dbReference>
<evidence type="ECO:0000313" key="7">
    <source>
        <dbReference type="EMBL" id="SMF64164.1"/>
    </source>
</evidence>
<evidence type="ECO:0000256" key="1">
    <source>
        <dbReference type="ARBA" id="ARBA00022450"/>
    </source>
</evidence>
<dbReference type="CDD" id="cd00833">
    <property type="entry name" value="PKS"/>
    <property type="match status" value="1"/>
</dbReference>
<dbReference type="GO" id="GO:0004315">
    <property type="term" value="F:3-oxoacyl-[acyl-carrier-protein] synthase activity"/>
    <property type="evidence" value="ECO:0007669"/>
    <property type="project" value="InterPro"/>
</dbReference>
<dbReference type="Pfam" id="PF00550">
    <property type="entry name" value="PP-binding"/>
    <property type="match status" value="2"/>
</dbReference>
<evidence type="ECO:0000313" key="8">
    <source>
        <dbReference type="Proteomes" id="UP000192907"/>
    </source>
</evidence>
<gene>
    <name evidence="7" type="ORF">SAMN06296036_12211</name>
</gene>
<dbReference type="InterPro" id="IPR009081">
    <property type="entry name" value="PP-bd_ACP"/>
</dbReference>
<feature type="region of interest" description="Disordered" evidence="4">
    <location>
        <begin position="1103"/>
        <end position="1157"/>
    </location>
</feature>
<dbReference type="PANTHER" id="PTHR43074:SF1">
    <property type="entry name" value="BETA-KETOACYL SYNTHASE FAMILY PROTEIN-RELATED"/>
    <property type="match status" value="1"/>
</dbReference>
<keyword evidence="1" id="KW-0596">Phosphopantetheine</keyword>
<sequence>MSKERPQSCDIAVIGTDAIYPGSENGDRFWQQILEGQDLLGPIPQSHWLKEDYYHDGPSQELKTWATRGGFVDDTPFDPIAFGLPPKLLSATDSVQLLSLIVARSILNRVTSLKKGSLGRDRTSVILGVAAATELVGQMSSKLQKPIWIKSLREAGLAEPQVQTIAQSIENHYPEWTESTFPGLLGNVVAGRIANRLDLGGTNCVVDAACASSLAAITMAIQELELKHSDMVITGGADAFNDILMYMCFTKTPALSKSGDCRPFSDKADGTMLGEGVGMVALRRLADAERDGDTVLAVIKGYGTSSDGKSKSVYAPVSEGQSKALVRAYEMSGYTTRDVGLIEAHGTATHAGDAAEFGGLRIAFADDESNDRSWCALGSVKSQIGHTKAAAGAASLIKVVQALHHKVLPPTIKVDKPNPKMNIEESPFYLNTEKRPWVSHPDQARRAGVSSFGFGGSNFHMTVEEYQGKHKALRIHHSLQELFLLSGSSISDIEDVLATWPTTLERSSIAYYGKQSQLSFDSSHQVRIGFLADTDNYGAKLSALKDALKTKDFGSLDDVFIGEGKVKGDVAFVFPGQGSQYLNMGNDLACEFEEALHVWDVARTLIGDEGAYIDERVFPKPVFSDEERKAQELALKDTSVAQPAIGLVSLGMLEILKTLGVTADHFAGHSYGELTALYAGGVLKKKDFVRISMERGRLMKQAAERPGAMSAVRLDGERCQQLLDRWQTGAVIANVNSPKQVVIAGSNESIEATEKHLKQEGVFFTRLPVATGFHSEIVADAAEPFKDFLSQFRFKSPKSKVYSNTLGKRFPKETQKIKQILANQLAKPVLFYDQLLEMYDAGARIFVEVGPSQVLSGLVRHSLPEDIHIITTDRKGRPGTQSFWQALGQLATLGIEVNFEELWSAYQVSEPEKHSAATLPVRGSNVGRLYPPQDLSEIPRPKLEAEAPAVAPPQTRHEPSIETQPVVQKGSKSSETQWGAALKALKTQPQNKKPVVENKNIDQAHEKSLNGASVSLVHEPSIVSPTGGEGMQQGSDRIMTMFEDMQNKMTDAHERFQDSMKNAHVEYMSQLTGSFKFLVQAQMGGGEATLLAERQPAHVLPMSREKVSGQETSQPEPVPRQQNTQPEKPIKAVEPQPVQESPVAAAPSQGANGTTAAQQESFVKDLLAVVSEKTGYPEDMLSLDMELESGLGIDSIKRVEILSALQDSYPQLADEDPAAMSALETMQDIIDFAMKSDTAREPGRAGASRGTLKTAAIESNGHSPAIASAETSSDGFVSDLLAIVSDKTGYPTEMLDMSMELESGLGIDSIKRVEILSALQEKYPQLESQDSNALAQLNTLEEIVQFSAQDGAKKKVEPAAVLH</sequence>
<dbReference type="Pfam" id="PF00109">
    <property type="entry name" value="ketoacyl-synt"/>
    <property type="match status" value="1"/>
</dbReference>
<dbReference type="PROSITE" id="PS00606">
    <property type="entry name" value="KS3_1"/>
    <property type="match status" value="1"/>
</dbReference>
<dbReference type="InterPro" id="IPR032821">
    <property type="entry name" value="PKS_assoc"/>
</dbReference>
<dbReference type="OrthoDB" id="5476655at2"/>
<dbReference type="InterPro" id="IPR014031">
    <property type="entry name" value="Ketoacyl_synth_C"/>
</dbReference>
<evidence type="ECO:0000256" key="4">
    <source>
        <dbReference type="SAM" id="MobiDB-lite"/>
    </source>
</evidence>
<dbReference type="PROSITE" id="PS50075">
    <property type="entry name" value="CARRIER"/>
    <property type="match status" value="2"/>
</dbReference>
<dbReference type="SUPFAM" id="SSF55048">
    <property type="entry name" value="Probable ACP-binding domain of malonyl-CoA ACP transacylase"/>
    <property type="match status" value="1"/>
</dbReference>
<evidence type="ECO:0000256" key="3">
    <source>
        <dbReference type="ARBA" id="ARBA00022679"/>
    </source>
</evidence>
<dbReference type="InterPro" id="IPR016035">
    <property type="entry name" value="Acyl_Trfase/lysoPLipase"/>
</dbReference>
<organism evidence="7 8">
    <name type="scientific">Pseudobacteriovorax antillogorgiicola</name>
    <dbReference type="NCBI Taxonomy" id="1513793"/>
    <lineage>
        <taxon>Bacteria</taxon>
        <taxon>Pseudomonadati</taxon>
        <taxon>Bdellovibrionota</taxon>
        <taxon>Oligoflexia</taxon>
        <taxon>Oligoflexales</taxon>
        <taxon>Pseudobacteriovoracaceae</taxon>
        <taxon>Pseudobacteriovorax</taxon>
    </lineage>
</organism>
<dbReference type="Gene3D" id="3.30.70.250">
    <property type="entry name" value="Malonyl-CoA ACP transacylase, ACP-binding"/>
    <property type="match status" value="1"/>
</dbReference>
<dbReference type="InterPro" id="IPR001227">
    <property type="entry name" value="Ac_transferase_dom_sf"/>
</dbReference>
<feature type="domain" description="Carrier" evidence="5">
    <location>
        <begin position="1271"/>
        <end position="1351"/>
    </location>
</feature>
<dbReference type="InterPro" id="IPR016036">
    <property type="entry name" value="Malonyl_transacylase_ACP-bd"/>
</dbReference>
<dbReference type="Gene3D" id="1.10.1200.10">
    <property type="entry name" value="ACP-like"/>
    <property type="match status" value="2"/>
</dbReference>
<evidence type="ECO:0000259" key="6">
    <source>
        <dbReference type="PROSITE" id="PS52004"/>
    </source>
</evidence>
<proteinExistence type="predicted"/>
<dbReference type="EMBL" id="FWZT01000022">
    <property type="protein sequence ID" value="SMF64164.1"/>
    <property type="molecule type" value="Genomic_DNA"/>
</dbReference>
<keyword evidence="3" id="KW-0808">Transferase</keyword>
<dbReference type="GO" id="GO:0006633">
    <property type="term" value="P:fatty acid biosynthetic process"/>
    <property type="evidence" value="ECO:0007669"/>
    <property type="project" value="InterPro"/>
</dbReference>
<evidence type="ECO:0000259" key="5">
    <source>
        <dbReference type="PROSITE" id="PS50075"/>
    </source>
</evidence>
<dbReference type="InterPro" id="IPR018201">
    <property type="entry name" value="Ketoacyl_synth_AS"/>
</dbReference>
<dbReference type="PROSITE" id="PS52004">
    <property type="entry name" value="KS3_2"/>
    <property type="match status" value="1"/>
</dbReference>
<dbReference type="InterPro" id="IPR020841">
    <property type="entry name" value="PKS_Beta-ketoAc_synthase_dom"/>
</dbReference>
<dbReference type="Pfam" id="PF02801">
    <property type="entry name" value="Ketoacyl-synt_C"/>
    <property type="match status" value="1"/>
</dbReference>
<dbReference type="RefSeq" id="WP_132323301.1">
    <property type="nucleotide sequence ID" value="NZ_FWZT01000022.1"/>
</dbReference>
<dbReference type="InterPro" id="IPR014030">
    <property type="entry name" value="Ketoacyl_synth_N"/>
</dbReference>
<dbReference type="SMART" id="SM00827">
    <property type="entry name" value="PKS_AT"/>
    <property type="match status" value="1"/>
</dbReference>
<keyword evidence="8" id="KW-1185">Reference proteome</keyword>
<dbReference type="InterPro" id="IPR014043">
    <property type="entry name" value="Acyl_transferase_dom"/>
</dbReference>
<feature type="region of interest" description="Disordered" evidence="4">
    <location>
        <begin position="915"/>
        <end position="975"/>
    </location>
</feature>
<dbReference type="SUPFAM" id="SSF47336">
    <property type="entry name" value="ACP-like"/>
    <property type="match status" value="2"/>
</dbReference>
<dbReference type="PANTHER" id="PTHR43074">
    <property type="entry name" value="OMEGA-3 POLYUNSATURATED FATTY ACID SYNTHASE PFAB-RELATED"/>
    <property type="match status" value="1"/>
</dbReference>
<dbReference type="Proteomes" id="UP000192907">
    <property type="component" value="Unassembled WGS sequence"/>
</dbReference>
<dbReference type="InterPro" id="IPR016039">
    <property type="entry name" value="Thiolase-like"/>
</dbReference>
<reference evidence="8" key="1">
    <citation type="submission" date="2017-04" db="EMBL/GenBank/DDBJ databases">
        <authorList>
            <person name="Varghese N."/>
            <person name="Submissions S."/>
        </authorList>
    </citation>
    <scope>NUCLEOTIDE SEQUENCE [LARGE SCALE GENOMIC DNA]</scope>
    <source>
        <strain evidence="8">RKEM611</strain>
    </source>
</reference>
<feature type="compositionally biased region" description="Polar residues" evidence="4">
    <location>
        <begin position="961"/>
        <end position="975"/>
    </location>
</feature>
<dbReference type="Pfam" id="PF00698">
    <property type="entry name" value="Acyl_transf_1"/>
    <property type="match status" value="1"/>
</dbReference>
<accession>A0A1Y6CI44</accession>
<dbReference type="SUPFAM" id="SSF53901">
    <property type="entry name" value="Thiolase-like"/>
    <property type="match status" value="1"/>
</dbReference>
<name>A0A1Y6CI44_9BACT</name>
<dbReference type="InterPro" id="IPR052568">
    <property type="entry name" value="PKS-FAS_Synthase"/>
</dbReference>
<feature type="domain" description="Ketosynthase family 3 (KS3)" evidence="6">
    <location>
        <begin position="8"/>
        <end position="465"/>
    </location>
</feature>
<evidence type="ECO:0000256" key="2">
    <source>
        <dbReference type="ARBA" id="ARBA00022553"/>
    </source>
</evidence>
<dbReference type="Gene3D" id="3.40.47.10">
    <property type="match status" value="1"/>
</dbReference>
<feature type="domain" description="Carrier" evidence="5">
    <location>
        <begin position="1157"/>
        <end position="1237"/>
    </location>
</feature>
<feature type="compositionally biased region" description="Polar residues" evidence="4">
    <location>
        <begin position="1109"/>
        <end position="1126"/>
    </location>
</feature>
<protein>
    <submittedName>
        <fullName evidence="7">Polyketide-type polyunsaturated fatty acid synthase PfaA</fullName>
    </submittedName>
</protein>
<dbReference type="Gene3D" id="3.40.366.10">
    <property type="entry name" value="Malonyl-Coenzyme A Acyl Carrier Protein, domain 2"/>
    <property type="match status" value="1"/>
</dbReference>
<dbReference type="Pfam" id="PF16197">
    <property type="entry name" value="KAsynt_C_assoc"/>
    <property type="match status" value="1"/>
</dbReference>
<keyword evidence="2" id="KW-0597">Phosphoprotein</keyword>
<dbReference type="STRING" id="1513793.SAMN06296036_12211"/>
<dbReference type="SUPFAM" id="SSF52151">
    <property type="entry name" value="FabD/lysophospholipase-like"/>
    <property type="match status" value="1"/>
</dbReference>
<dbReference type="SMART" id="SM00825">
    <property type="entry name" value="PKS_KS"/>
    <property type="match status" value="1"/>
</dbReference>